<dbReference type="PANTHER" id="PTHR46464:SF2">
    <property type="entry name" value="ANKYRIN AND ARMADILLO REPEAT-CONTAINING PROTEIN"/>
    <property type="match status" value="1"/>
</dbReference>
<dbReference type="Gene3D" id="1.25.10.10">
    <property type="entry name" value="Leucine-rich Repeat Variant"/>
    <property type="match status" value="1"/>
</dbReference>
<dbReference type="EMBL" id="JAGXEW010000017">
    <property type="protein sequence ID" value="KAK1161974.1"/>
    <property type="molecule type" value="Genomic_DNA"/>
</dbReference>
<sequence length="284" mass="30786">MNFLVALLTRSHSELLRGEVACTLAAVVLGNSETAELLHSHPDFSYEHVLRLLYSLRPEVRLLAGIAIATFAFNSLTRQRAIAESRGVRWHNFQPFLHCADTHYQLNAAFQCVVLSRIIPDKRPASACALAIQTIVGTLEHSQSKPILALAADCVGCLAHTQAGIPAAIIAIDTVSLLCGLLSSSGEQVQGSAAIALGYLGFNHHADRQLLKRLSSLTGQIKYFSKCISPPGQGTAFPHSDELQRRTGIAESSSDRLSRSSAQTHSTWTTLRLSPLRQLVTAEE</sequence>
<feature type="region of interest" description="Disordered" evidence="1">
    <location>
        <begin position="234"/>
        <end position="263"/>
    </location>
</feature>
<evidence type="ECO:0000313" key="2">
    <source>
        <dbReference type="EMBL" id="KAK1161974.1"/>
    </source>
</evidence>
<keyword evidence="3" id="KW-1185">Reference proteome</keyword>
<dbReference type="InterPro" id="IPR016024">
    <property type="entry name" value="ARM-type_fold"/>
</dbReference>
<dbReference type="InterPro" id="IPR043379">
    <property type="entry name" value="ANKAR"/>
</dbReference>
<dbReference type="Proteomes" id="UP001230051">
    <property type="component" value="Unassembled WGS sequence"/>
</dbReference>
<comment type="caution">
    <text evidence="2">The sequence shown here is derived from an EMBL/GenBank/DDBJ whole genome shotgun (WGS) entry which is preliminary data.</text>
</comment>
<protein>
    <submittedName>
        <fullName evidence="2">Ankyrin and armadillo repeat-containing protein-like</fullName>
    </submittedName>
</protein>
<name>A0AAD8G2T6_ACIOX</name>
<evidence type="ECO:0000256" key="1">
    <source>
        <dbReference type="SAM" id="MobiDB-lite"/>
    </source>
</evidence>
<reference evidence="2" key="1">
    <citation type="submission" date="2022-02" db="EMBL/GenBank/DDBJ databases">
        <title>Atlantic sturgeon de novo genome assembly.</title>
        <authorList>
            <person name="Stock M."/>
            <person name="Klopp C."/>
            <person name="Guiguen Y."/>
            <person name="Cabau C."/>
            <person name="Parinello H."/>
            <person name="Santidrian Yebra-Pimentel E."/>
            <person name="Kuhl H."/>
            <person name="Dirks R.P."/>
            <person name="Guessner J."/>
            <person name="Wuertz S."/>
            <person name="Du K."/>
            <person name="Schartl M."/>
        </authorList>
    </citation>
    <scope>NUCLEOTIDE SEQUENCE</scope>
    <source>
        <strain evidence="2">STURGEONOMICS-FGT-2020</strain>
        <tissue evidence="2">Whole blood</tissue>
    </source>
</reference>
<proteinExistence type="predicted"/>
<dbReference type="SUPFAM" id="SSF48371">
    <property type="entry name" value="ARM repeat"/>
    <property type="match status" value="1"/>
</dbReference>
<accession>A0AAD8G2T6</accession>
<evidence type="ECO:0000313" key="3">
    <source>
        <dbReference type="Proteomes" id="UP001230051"/>
    </source>
</evidence>
<dbReference type="InterPro" id="IPR011989">
    <property type="entry name" value="ARM-like"/>
</dbReference>
<gene>
    <name evidence="2" type="primary">Ankar</name>
    <name evidence="2" type="ORF">AOXY_G18232</name>
</gene>
<dbReference type="PANTHER" id="PTHR46464">
    <property type="entry name" value="ANK_REP_REGION DOMAIN-CONTAINING PROTEIN"/>
    <property type="match status" value="1"/>
</dbReference>
<organism evidence="2 3">
    <name type="scientific">Acipenser oxyrinchus oxyrinchus</name>
    <dbReference type="NCBI Taxonomy" id="40147"/>
    <lineage>
        <taxon>Eukaryota</taxon>
        <taxon>Metazoa</taxon>
        <taxon>Chordata</taxon>
        <taxon>Craniata</taxon>
        <taxon>Vertebrata</taxon>
        <taxon>Euteleostomi</taxon>
        <taxon>Actinopterygii</taxon>
        <taxon>Chondrostei</taxon>
        <taxon>Acipenseriformes</taxon>
        <taxon>Acipenseridae</taxon>
        <taxon>Acipenser</taxon>
    </lineage>
</organism>
<dbReference type="AlphaFoldDB" id="A0AAD8G2T6"/>